<dbReference type="AlphaFoldDB" id="A0A0B6Z9D0"/>
<dbReference type="PANTHER" id="PTHR15036:SF85">
    <property type="entry name" value="SP2353, ISOFORM A"/>
    <property type="match status" value="1"/>
</dbReference>
<reference evidence="3" key="1">
    <citation type="submission" date="2014-12" db="EMBL/GenBank/DDBJ databases">
        <title>Insight into the proteome of Arion vulgaris.</title>
        <authorList>
            <person name="Aradska J."/>
            <person name="Bulat T."/>
            <person name="Smidak R."/>
            <person name="Sarate P."/>
            <person name="Gangsoo J."/>
            <person name="Sialana F."/>
            <person name="Bilban M."/>
            <person name="Lubec G."/>
        </authorList>
    </citation>
    <scope>NUCLEOTIDE SEQUENCE</scope>
    <source>
        <tissue evidence="3">Skin</tissue>
    </source>
</reference>
<dbReference type="Gene3D" id="2.60.120.200">
    <property type="match status" value="2"/>
</dbReference>
<dbReference type="EMBL" id="HACG01017666">
    <property type="protein sequence ID" value="CEK64531.1"/>
    <property type="molecule type" value="Transcribed_RNA"/>
</dbReference>
<dbReference type="Pfam" id="PF02210">
    <property type="entry name" value="Laminin_G_2"/>
    <property type="match status" value="1"/>
</dbReference>
<comment type="caution">
    <text evidence="1">Lacks conserved residue(s) required for the propagation of feature annotation.</text>
</comment>
<dbReference type="Pfam" id="PF00054">
    <property type="entry name" value="Laminin_G_1"/>
    <property type="match status" value="1"/>
</dbReference>
<accession>A0A0B6Z9D0</accession>
<sequence>RSFAMALAFSAFKADGVLIYVADQLENPSSYFTIYLLDGYLHLRMNTTLQRGYDIQFPKRSNDAQRHMLKVLKINDFASFFLDSEKSYNNTGANVNLASQIAVQDSASVYLGGVGTNISLLALPKLFINQPSRVNFAGAIYSVNLKSQDNVPSNIPFTLSSLDRTAYPAAPKTAYYGVSLSGVNSYLGLGLVNTTENVIIEIEFTTVSESGLFFLWDRATSARYIGMDMNKQQLILHLYPSYAGVTEPLMLVLYKSAYLCDGKRHTVKLVIKGSYATVTVDGNVGPSVVIPASHAVQALNDADFYIGGISQALPSNLIKTSLTGCVLSVTITTGLLETVRAYDTTQFVSSSFGAQYGCPY</sequence>
<proteinExistence type="predicted"/>
<evidence type="ECO:0000256" key="1">
    <source>
        <dbReference type="PROSITE-ProRule" id="PRU00122"/>
    </source>
</evidence>
<feature type="domain" description="Laminin G" evidence="2">
    <location>
        <begin position="173"/>
        <end position="358"/>
    </location>
</feature>
<dbReference type="SMART" id="SM00282">
    <property type="entry name" value="LamG"/>
    <property type="match status" value="2"/>
</dbReference>
<dbReference type="CDD" id="cd00110">
    <property type="entry name" value="LamG"/>
    <property type="match status" value="2"/>
</dbReference>
<feature type="non-terminal residue" evidence="3">
    <location>
        <position position="1"/>
    </location>
</feature>
<dbReference type="SUPFAM" id="SSF49899">
    <property type="entry name" value="Concanavalin A-like lectins/glucanases"/>
    <property type="match status" value="2"/>
</dbReference>
<protein>
    <recommendedName>
        <fullName evidence="2">Laminin G domain-containing protein</fullName>
    </recommendedName>
</protein>
<organism evidence="3">
    <name type="scientific">Arion vulgaris</name>
    <dbReference type="NCBI Taxonomy" id="1028688"/>
    <lineage>
        <taxon>Eukaryota</taxon>
        <taxon>Metazoa</taxon>
        <taxon>Spiralia</taxon>
        <taxon>Lophotrochozoa</taxon>
        <taxon>Mollusca</taxon>
        <taxon>Gastropoda</taxon>
        <taxon>Heterobranchia</taxon>
        <taxon>Euthyneura</taxon>
        <taxon>Panpulmonata</taxon>
        <taxon>Eupulmonata</taxon>
        <taxon>Stylommatophora</taxon>
        <taxon>Helicina</taxon>
        <taxon>Arionoidea</taxon>
        <taxon>Arionidae</taxon>
        <taxon>Arion</taxon>
    </lineage>
</organism>
<dbReference type="InterPro" id="IPR050372">
    <property type="entry name" value="Neurexin-related_CASP"/>
</dbReference>
<gene>
    <name evidence="3" type="primary">ORF52044</name>
</gene>
<dbReference type="InterPro" id="IPR013320">
    <property type="entry name" value="ConA-like_dom_sf"/>
</dbReference>
<dbReference type="GO" id="GO:0016020">
    <property type="term" value="C:membrane"/>
    <property type="evidence" value="ECO:0007669"/>
    <property type="project" value="UniProtKB-SubCell"/>
</dbReference>
<feature type="domain" description="Laminin G" evidence="2">
    <location>
        <begin position="1"/>
        <end position="183"/>
    </location>
</feature>
<name>A0A0B6Z9D0_9EUPU</name>
<dbReference type="PANTHER" id="PTHR15036">
    <property type="entry name" value="PIKACHURIN-LIKE PROTEIN"/>
    <property type="match status" value="1"/>
</dbReference>
<evidence type="ECO:0000313" key="3">
    <source>
        <dbReference type="EMBL" id="CEK64531.1"/>
    </source>
</evidence>
<dbReference type="InterPro" id="IPR001791">
    <property type="entry name" value="Laminin_G"/>
</dbReference>
<evidence type="ECO:0000259" key="2">
    <source>
        <dbReference type="PROSITE" id="PS50025"/>
    </source>
</evidence>
<dbReference type="PROSITE" id="PS50025">
    <property type="entry name" value="LAM_G_DOMAIN"/>
    <property type="match status" value="2"/>
</dbReference>